<dbReference type="PANTHER" id="PTHR14742">
    <property type="entry name" value="RIBONUCLEASE P SUBUNIT P21"/>
    <property type="match status" value="1"/>
</dbReference>
<dbReference type="PANTHER" id="PTHR14742:SF0">
    <property type="entry name" value="RIBONUCLEASE P PROTEIN SUBUNIT P21"/>
    <property type="match status" value="1"/>
</dbReference>
<evidence type="ECO:0000256" key="3">
    <source>
        <dbReference type="ARBA" id="ARBA00022833"/>
    </source>
</evidence>
<feature type="compositionally biased region" description="Basic residues" evidence="5">
    <location>
        <begin position="57"/>
        <end position="68"/>
    </location>
</feature>
<dbReference type="Proteomes" id="UP000292957">
    <property type="component" value="Unassembled WGS sequence"/>
</dbReference>
<keyword evidence="2" id="KW-0479">Metal-binding</keyword>
<name>A0A4Q9MZD2_9APHY</name>
<feature type="region of interest" description="Disordered" evidence="5">
    <location>
        <begin position="41"/>
        <end position="69"/>
    </location>
</feature>
<evidence type="ECO:0000313" key="6">
    <source>
        <dbReference type="EMBL" id="TBU31716.1"/>
    </source>
</evidence>
<dbReference type="GO" id="GO:0046872">
    <property type="term" value="F:metal ion binding"/>
    <property type="evidence" value="ECO:0007669"/>
    <property type="project" value="UniProtKB-KW"/>
</dbReference>
<keyword evidence="1" id="KW-0819">tRNA processing</keyword>
<dbReference type="InterPro" id="IPR007175">
    <property type="entry name" value="Rpr2/Snm1/Rpp21"/>
</dbReference>
<dbReference type="Pfam" id="PF04032">
    <property type="entry name" value="Rpr2"/>
    <property type="match status" value="1"/>
</dbReference>
<dbReference type="OrthoDB" id="128536at2759"/>
<evidence type="ECO:0000256" key="2">
    <source>
        <dbReference type="ARBA" id="ARBA00022723"/>
    </source>
</evidence>
<feature type="compositionally biased region" description="Polar residues" evidence="5">
    <location>
        <begin position="41"/>
        <end position="52"/>
    </location>
</feature>
<evidence type="ECO:0000256" key="4">
    <source>
        <dbReference type="ARBA" id="ARBA00038402"/>
    </source>
</evidence>
<gene>
    <name evidence="6" type="ORF">BD311DRAFT_103036</name>
</gene>
<accession>A0A4Q9MZD2</accession>
<proteinExistence type="inferred from homology"/>
<comment type="similarity">
    <text evidence="4">Belongs to the eukaryotic/archaeal RNase P protein component 4 family.</text>
</comment>
<dbReference type="GO" id="GO:0008033">
    <property type="term" value="P:tRNA processing"/>
    <property type="evidence" value="ECO:0007669"/>
    <property type="project" value="UniProtKB-KW"/>
</dbReference>
<feature type="region of interest" description="Disordered" evidence="5">
    <location>
        <begin position="150"/>
        <end position="174"/>
    </location>
</feature>
<dbReference type="Gene3D" id="6.20.50.20">
    <property type="match status" value="1"/>
</dbReference>
<evidence type="ECO:0000256" key="1">
    <source>
        <dbReference type="ARBA" id="ARBA00022694"/>
    </source>
</evidence>
<organism evidence="6">
    <name type="scientific">Dichomitus squalens</name>
    <dbReference type="NCBI Taxonomy" id="114155"/>
    <lineage>
        <taxon>Eukaryota</taxon>
        <taxon>Fungi</taxon>
        <taxon>Dikarya</taxon>
        <taxon>Basidiomycota</taxon>
        <taxon>Agaricomycotina</taxon>
        <taxon>Agaricomycetes</taxon>
        <taxon>Polyporales</taxon>
        <taxon>Polyporaceae</taxon>
        <taxon>Dichomitus</taxon>
    </lineage>
</organism>
<evidence type="ECO:0000256" key="5">
    <source>
        <dbReference type="SAM" id="MobiDB-lite"/>
    </source>
</evidence>
<keyword evidence="3" id="KW-0862">Zinc</keyword>
<dbReference type="GO" id="GO:0005655">
    <property type="term" value="C:nucleolar ribonuclease P complex"/>
    <property type="evidence" value="ECO:0007669"/>
    <property type="project" value="TreeGrafter"/>
</dbReference>
<protein>
    <submittedName>
        <fullName evidence="6">Rpr2-domain-containing protein</fullName>
    </submittedName>
</protein>
<dbReference type="EMBL" id="ML143398">
    <property type="protein sequence ID" value="TBU31716.1"/>
    <property type="molecule type" value="Genomic_DNA"/>
</dbReference>
<dbReference type="AlphaFoldDB" id="A0A4Q9MZD2"/>
<reference evidence="6" key="1">
    <citation type="submission" date="2019-01" db="EMBL/GenBank/DDBJ databases">
        <title>Draft genome sequences of three monokaryotic isolates of the white-rot basidiomycete fungus Dichomitus squalens.</title>
        <authorList>
            <consortium name="DOE Joint Genome Institute"/>
            <person name="Lopez S.C."/>
            <person name="Andreopoulos B."/>
            <person name="Pangilinan J."/>
            <person name="Lipzen A."/>
            <person name="Riley R."/>
            <person name="Ahrendt S."/>
            <person name="Ng V."/>
            <person name="Barry K."/>
            <person name="Daum C."/>
            <person name="Grigoriev I.V."/>
            <person name="Hilden K.S."/>
            <person name="Makela M.R."/>
            <person name="de Vries R.P."/>
        </authorList>
    </citation>
    <scope>NUCLEOTIDE SEQUENCE [LARGE SCALE GENOMIC DNA]</scope>
    <source>
        <strain evidence="6">OM18370.1</strain>
    </source>
</reference>
<sequence>MGKKNKEQEPAAKLNSVTNRDIIQRINFLYQASTYLSTISQPPDGTVQLQRNDSTHGKRKKNTIRHPKSTAELSRCYVGSMRIVGQKAIVRMDPSLKRTLCKQCDTVLLPGATASVRVKPSGSHGQVVTYTCLSCSTSRRIPAPPVLDLDASTAEPFAPSTPVDRAPSSSAPGPLAEALSDIMDVYAPPQEASVRKRGRPRNHRRRPVPRIPLLFERPGHVVFRGNEVLPSQHFNGSMVE</sequence>